<keyword evidence="2 6" id="KW-0813">Transport</keyword>
<comment type="caution">
    <text evidence="8">The sequence shown here is derived from an EMBL/GenBank/DDBJ whole genome shotgun (WGS) entry which is preliminary data.</text>
</comment>
<accession>A0A9D4SHF8</accession>
<comment type="function">
    <text evidence="5">Subunit of the V1 complex of vacuolar(H+)-ATPase (V-ATPase), a multisubunit enzyme composed of a peripheral complex (V1) that hydrolyzes ATP and a membrane integral complex (V0) that translocates protons. V-ATPase is responsible for acidifying and maintaining the pH of intracellular compartments and in some cell types, is targeted to the plasma membrane, where it is responsible for acidifying the extracellular environment. Subunit H is essential for V-ATPase activity, but not for the assembly of the complex.</text>
</comment>
<dbReference type="Pfam" id="PF03224">
    <property type="entry name" value="V-ATPase_H_N"/>
    <property type="match status" value="1"/>
</dbReference>
<dbReference type="PIRSF" id="PIRSF032184">
    <property type="entry name" value="ATPase_V1_H"/>
    <property type="match status" value="1"/>
</dbReference>
<name>A0A9D4SHF8_DERFA</name>
<reference evidence="8" key="2">
    <citation type="journal article" date="2021" name="World Allergy Organ. J.">
        <title>Chromosome-level assembly of Dermatophagoides farinae genome and transcriptome reveals two novel allergens Der f 37 and Der f 39.</title>
        <authorList>
            <person name="Chen J."/>
            <person name="Cai Z."/>
            <person name="Fan D."/>
            <person name="Hu J."/>
            <person name="Hou Y."/>
            <person name="He Y."/>
            <person name="Zhang Z."/>
            <person name="Zhao Z."/>
            <person name="Gao P."/>
            <person name="Hu W."/>
            <person name="Sun J."/>
            <person name="Li J."/>
            <person name="Ji K."/>
        </authorList>
    </citation>
    <scope>NUCLEOTIDE SEQUENCE</scope>
    <source>
        <strain evidence="8">JKM2019</strain>
    </source>
</reference>
<dbReference type="Pfam" id="PF11698">
    <property type="entry name" value="V-ATPase_H_C"/>
    <property type="match status" value="1"/>
</dbReference>
<dbReference type="InterPro" id="IPR004908">
    <property type="entry name" value="ATPase_V1-cplx_hsu"/>
</dbReference>
<gene>
    <name evidence="8" type="ORF">HUG17_5067</name>
</gene>
<keyword evidence="4 6" id="KW-0406">Ion transport</keyword>
<feature type="domain" description="ATPase V1 complex subunit H C-terminal" evidence="7">
    <location>
        <begin position="343"/>
        <end position="458"/>
    </location>
</feature>
<keyword evidence="3 6" id="KW-0375">Hydrogen ion transport</keyword>
<dbReference type="InterPro" id="IPR011987">
    <property type="entry name" value="ATPase_V1-cplx_hsu_C"/>
</dbReference>
<evidence type="ECO:0000256" key="4">
    <source>
        <dbReference type="ARBA" id="ARBA00023065"/>
    </source>
</evidence>
<dbReference type="Gene3D" id="1.25.40.150">
    <property type="entry name" value="V-type ATPase, subunit H, C-terminal domain"/>
    <property type="match status" value="1"/>
</dbReference>
<evidence type="ECO:0000256" key="6">
    <source>
        <dbReference type="PIRNR" id="PIRNR032184"/>
    </source>
</evidence>
<comment type="similarity">
    <text evidence="1 6">Belongs to the V-ATPase H subunit family.</text>
</comment>
<dbReference type="Proteomes" id="UP000828236">
    <property type="component" value="Unassembled WGS sequence"/>
</dbReference>
<evidence type="ECO:0000256" key="2">
    <source>
        <dbReference type="ARBA" id="ARBA00022448"/>
    </source>
</evidence>
<dbReference type="GO" id="GO:0000221">
    <property type="term" value="C:vacuolar proton-transporting V-type ATPase, V1 domain"/>
    <property type="evidence" value="ECO:0007669"/>
    <property type="project" value="UniProtKB-UniRule"/>
</dbReference>
<dbReference type="PANTHER" id="PTHR10698">
    <property type="entry name" value="V-TYPE PROTON ATPASE SUBUNIT H"/>
    <property type="match status" value="1"/>
</dbReference>
<dbReference type="Gene3D" id="1.25.10.10">
    <property type="entry name" value="Leucine-rich Repeat Variant"/>
    <property type="match status" value="1"/>
</dbReference>
<dbReference type="InterPro" id="IPR011989">
    <property type="entry name" value="ARM-like"/>
</dbReference>
<evidence type="ECO:0000256" key="3">
    <source>
        <dbReference type="ARBA" id="ARBA00022781"/>
    </source>
</evidence>
<proteinExistence type="inferred from homology"/>
<sequence length="484" mass="56848">MTDVSSRLERVMSNESDIKVAVAATSLLHQKANDIRQKCISWQSYHSSQMISDRDFKFITTYEKVTADNRAEFVQQHSMEMAETFLTMLSTVSKDETIQYILCLIDELFLEDRNRVEIFHTYCSKRKDALWKHFFPLILRDDEFIQNMVYCSFNRKSACWSVKNRLESGDLTLYLNWLIERVKANTEYIQTIARCLQLMLRIDEYREAFVNLNGLTAIFDAFGNCSNFQIQYQLIFCVWICTFDKNLVLKMNRYNAIPKLADILSESIKEKVIRMILATFRNMIEKPAEEPEIARENAITLVQCKVLKHLEILQQSGQKFDDPDIKDDIDFLYQKLQESIQDLSSFDEYSTEVRSGRLEWSPVHTTEKFWRENAARLNEKNYELLKILIRLLEASNEPMVLSVAAHDIGEYVRHYPRGKVVIENLHGKELVMHLLSHEDANVRYEALLCVQKLMVQNWEYLGRQLEKEGKKDNTTSKKKEVSVK</sequence>
<dbReference type="AlphaFoldDB" id="A0A9D4SHF8"/>
<evidence type="ECO:0000256" key="1">
    <source>
        <dbReference type="ARBA" id="ARBA00008613"/>
    </source>
</evidence>
<dbReference type="InterPro" id="IPR038497">
    <property type="entry name" value="ATPase_V1-cplx_hsu_C_sf"/>
</dbReference>
<evidence type="ECO:0000313" key="8">
    <source>
        <dbReference type="EMBL" id="KAH7642022.1"/>
    </source>
</evidence>
<evidence type="ECO:0000259" key="7">
    <source>
        <dbReference type="Pfam" id="PF11698"/>
    </source>
</evidence>
<dbReference type="FunFam" id="1.25.10.10:FF:000067">
    <property type="entry name" value="V-type proton ATPase subunit H"/>
    <property type="match status" value="1"/>
</dbReference>
<dbReference type="FunFam" id="1.25.40.150:FF:000001">
    <property type="entry name" value="V-type proton ATPase subunit H"/>
    <property type="match status" value="1"/>
</dbReference>
<dbReference type="PANTHER" id="PTHR10698:SF0">
    <property type="entry name" value="V-TYPE PROTON ATPASE SUBUNIT H"/>
    <property type="match status" value="1"/>
</dbReference>
<dbReference type="GO" id="GO:0005765">
    <property type="term" value="C:lysosomal membrane"/>
    <property type="evidence" value="ECO:0007669"/>
    <property type="project" value="TreeGrafter"/>
</dbReference>
<dbReference type="InterPro" id="IPR016024">
    <property type="entry name" value="ARM-type_fold"/>
</dbReference>
<organism evidence="8">
    <name type="scientific">Dermatophagoides farinae</name>
    <name type="common">American house dust mite</name>
    <dbReference type="NCBI Taxonomy" id="6954"/>
    <lineage>
        <taxon>Eukaryota</taxon>
        <taxon>Metazoa</taxon>
        <taxon>Ecdysozoa</taxon>
        <taxon>Arthropoda</taxon>
        <taxon>Chelicerata</taxon>
        <taxon>Arachnida</taxon>
        <taxon>Acari</taxon>
        <taxon>Acariformes</taxon>
        <taxon>Sarcoptiformes</taxon>
        <taxon>Astigmata</taxon>
        <taxon>Psoroptidia</taxon>
        <taxon>Analgoidea</taxon>
        <taxon>Pyroglyphidae</taxon>
        <taxon>Dermatophagoidinae</taxon>
        <taxon>Dermatophagoides</taxon>
    </lineage>
</organism>
<evidence type="ECO:0000256" key="5">
    <source>
        <dbReference type="ARBA" id="ARBA00046225"/>
    </source>
</evidence>
<comment type="subunit">
    <text evidence="6">V-ATPase is a heteromultimeric enzyme made up of two complexes: the ATP-hydrolytic V1 complex and the proton translocation V0 complex.</text>
</comment>
<reference evidence="8" key="1">
    <citation type="submission" date="2020-06" db="EMBL/GenBank/DDBJ databases">
        <authorList>
            <person name="Ji K."/>
            <person name="Li J."/>
        </authorList>
    </citation>
    <scope>NUCLEOTIDE SEQUENCE</scope>
    <source>
        <strain evidence="8">JKM2019</strain>
        <tissue evidence="8">Whole body</tissue>
    </source>
</reference>
<dbReference type="SUPFAM" id="SSF48371">
    <property type="entry name" value="ARM repeat"/>
    <property type="match status" value="1"/>
</dbReference>
<dbReference type="EMBL" id="SDOV01000004">
    <property type="protein sequence ID" value="KAH7642022.1"/>
    <property type="molecule type" value="Genomic_DNA"/>
</dbReference>
<dbReference type="GO" id="GO:0046961">
    <property type="term" value="F:proton-transporting ATPase activity, rotational mechanism"/>
    <property type="evidence" value="ECO:0007669"/>
    <property type="project" value="UniProtKB-UniRule"/>
</dbReference>
<protein>
    <recommendedName>
        <fullName evidence="6">V-type proton ATPase subunit H</fullName>
    </recommendedName>
</protein>